<keyword evidence="2" id="KW-1185">Reference proteome</keyword>
<dbReference type="HOGENOM" id="CLU_1846367_0_0_1"/>
<gene>
    <name evidence="1" type="ORF">M422DRAFT_271016</name>
</gene>
<reference evidence="1 2" key="1">
    <citation type="submission" date="2014-06" db="EMBL/GenBank/DDBJ databases">
        <title>Evolutionary Origins and Diversification of the Mycorrhizal Mutualists.</title>
        <authorList>
            <consortium name="DOE Joint Genome Institute"/>
            <consortium name="Mycorrhizal Genomics Consortium"/>
            <person name="Kohler A."/>
            <person name="Kuo A."/>
            <person name="Nagy L.G."/>
            <person name="Floudas D."/>
            <person name="Copeland A."/>
            <person name="Barry K.W."/>
            <person name="Cichocki N."/>
            <person name="Veneault-Fourrey C."/>
            <person name="LaButti K."/>
            <person name="Lindquist E.A."/>
            <person name="Lipzen A."/>
            <person name="Lundell T."/>
            <person name="Morin E."/>
            <person name="Murat C."/>
            <person name="Riley R."/>
            <person name="Ohm R."/>
            <person name="Sun H."/>
            <person name="Tunlid A."/>
            <person name="Henrissat B."/>
            <person name="Grigoriev I.V."/>
            <person name="Hibbett D.S."/>
            <person name="Martin F."/>
        </authorList>
    </citation>
    <scope>NUCLEOTIDE SEQUENCE [LARGE SCALE GENOMIC DNA]</scope>
    <source>
        <strain evidence="1 2">SS14</strain>
    </source>
</reference>
<evidence type="ECO:0000313" key="2">
    <source>
        <dbReference type="Proteomes" id="UP000054279"/>
    </source>
</evidence>
<proteinExistence type="predicted"/>
<organism evidence="1 2">
    <name type="scientific">Sphaerobolus stellatus (strain SS14)</name>
    <dbReference type="NCBI Taxonomy" id="990650"/>
    <lineage>
        <taxon>Eukaryota</taxon>
        <taxon>Fungi</taxon>
        <taxon>Dikarya</taxon>
        <taxon>Basidiomycota</taxon>
        <taxon>Agaricomycotina</taxon>
        <taxon>Agaricomycetes</taxon>
        <taxon>Phallomycetidae</taxon>
        <taxon>Geastrales</taxon>
        <taxon>Sphaerobolaceae</taxon>
        <taxon>Sphaerobolus</taxon>
    </lineage>
</organism>
<protein>
    <submittedName>
        <fullName evidence="1">Uncharacterized protein</fullName>
    </submittedName>
</protein>
<name>A0A0C9UFJ2_SPHS4</name>
<dbReference type="Proteomes" id="UP000054279">
    <property type="component" value="Unassembled WGS sequence"/>
</dbReference>
<sequence length="139" mass="15939">MTTAPRLSTIPLPIRDDVADVFYHSYRAFRETRYLPQHALHAPVDDLRDISPPAPFAPPRVFIQPLNAESFFLLSILLTIFYLGSQNARCIINGTPVRFLVQATYCTGRLQLAWTSSHGWQPTSWSLLDRRLFWGVPLR</sequence>
<evidence type="ECO:0000313" key="1">
    <source>
        <dbReference type="EMBL" id="KIJ27782.1"/>
    </source>
</evidence>
<dbReference type="EMBL" id="KN837324">
    <property type="protein sequence ID" value="KIJ27782.1"/>
    <property type="molecule type" value="Genomic_DNA"/>
</dbReference>
<accession>A0A0C9UFJ2</accession>
<dbReference type="AlphaFoldDB" id="A0A0C9UFJ2"/>